<feature type="domain" description="C-type lectin" evidence="2">
    <location>
        <begin position="107"/>
        <end position="221"/>
    </location>
</feature>
<name>A0A8B7ZXW9_ACAPL</name>
<dbReference type="PROSITE" id="PS50041">
    <property type="entry name" value="C_TYPE_LECTIN_2"/>
    <property type="match status" value="4"/>
</dbReference>
<feature type="domain" description="C-type lectin" evidence="2">
    <location>
        <begin position="387"/>
        <end position="519"/>
    </location>
</feature>
<reference evidence="4" key="1">
    <citation type="submission" date="2025-08" db="UniProtKB">
        <authorList>
            <consortium name="RefSeq"/>
        </authorList>
    </citation>
    <scope>IDENTIFICATION</scope>
</reference>
<accession>A0A8B7ZXW9</accession>
<evidence type="ECO:0000256" key="1">
    <source>
        <dbReference type="ARBA" id="ARBA00023157"/>
    </source>
</evidence>
<dbReference type="Pfam" id="PF00059">
    <property type="entry name" value="Lectin_C"/>
    <property type="match status" value="4"/>
</dbReference>
<gene>
    <name evidence="4" type="primary">LOC110989687</name>
</gene>
<keyword evidence="1" id="KW-1015">Disulfide bond</keyword>
<dbReference type="InterPro" id="IPR050111">
    <property type="entry name" value="C-type_lectin/snaclec_domain"/>
</dbReference>
<dbReference type="AlphaFoldDB" id="A0A8B7ZXW9"/>
<dbReference type="GeneID" id="110989687"/>
<dbReference type="OMA" id="KPWANAR"/>
<dbReference type="OrthoDB" id="7357196at2759"/>
<evidence type="ECO:0000313" key="3">
    <source>
        <dbReference type="Proteomes" id="UP000694845"/>
    </source>
</evidence>
<dbReference type="RefSeq" id="XP_022109942.1">
    <property type="nucleotide sequence ID" value="XM_022254250.1"/>
</dbReference>
<sequence>MLVQAPASNVWIGLNDRTVEGVYRWADGTPLTGFTNWGPNQPDNGNKAFQEDCMYLRANENFPGEWYDGYCDYPRAYICEKPQDPSIPVDPPSFPCYVELDPTYIIYVRACYKLESSTTRSYQDAVSFCENDHEGVRITWIEDAFQEAFLQAMLFNAGINSAWIGLETLRGINNLKWQGREALTYTNWAKNQPQDTTRCGILTTEGWKDEDCNAKHPVLCRQNLGRRPSVPPTFPGSVCPAGMVEIDDQDCAVGINSTFATSWEEAQEICKAYDSSSSLPSVHTLNEDNNLAGLFYTDPDLEVWIGLSPSDRDQYQWVDGSLLDYVNFGSNTPGDGCGVMVISPGSGQINVEWKTADCNENRGFICRAPKVYTPPSKGGCLPGWYQLGIRCYRSVGLLDADRRDFSDSDEYCREEGGGRGRLFQVTSQLEQSLLSLLLQEFVNKTNLWIGLSDANEEGQFVWTDGTPMTFSQWAPFQPDGFTDIPNEPFRDCVEVRTDPQHLGEWDDINCLERRGYICQTFLDLDSNSTNVVIPEMCANRPGYSKYKDSCYKLVDQMLSFADAQNFCSQEGAWLATSRDGFYNAALSLLVNWYSPTPEYVWIGLDQASRRLTAIIIAKLIALTTAQWKG</sequence>
<evidence type="ECO:0000259" key="2">
    <source>
        <dbReference type="PROSITE" id="PS50041"/>
    </source>
</evidence>
<dbReference type="InterPro" id="IPR016186">
    <property type="entry name" value="C-type_lectin-like/link_sf"/>
</dbReference>
<dbReference type="InterPro" id="IPR018378">
    <property type="entry name" value="C-type_lectin_CS"/>
</dbReference>
<dbReference type="SMART" id="SM00034">
    <property type="entry name" value="CLECT"/>
    <property type="match status" value="3"/>
</dbReference>
<proteinExistence type="predicted"/>
<dbReference type="PANTHER" id="PTHR22803">
    <property type="entry name" value="MANNOSE, PHOSPHOLIPASE, LECTIN RECEPTOR RELATED"/>
    <property type="match status" value="1"/>
</dbReference>
<dbReference type="Gene3D" id="3.10.100.10">
    <property type="entry name" value="Mannose-Binding Protein A, subunit A"/>
    <property type="match status" value="5"/>
</dbReference>
<keyword evidence="3" id="KW-1185">Reference proteome</keyword>
<dbReference type="SUPFAM" id="SSF56436">
    <property type="entry name" value="C-type lectin-like"/>
    <property type="match status" value="5"/>
</dbReference>
<dbReference type="InterPro" id="IPR016187">
    <property type="entry name" value="CTDL_fold"/>
</dbReference>
<feature type="domain" description="C-type lectin" evidence="2">
    <location>
        <begin position="262"/>
        <end position="367"/>
    </location>
</feature>
<dbReference type="CDD" id="cd00037">
    <property type="entry name" value="CLECT"/>
    <property type="match status" value="3"/>
</dbReference>
<dbReference type="PROSITE" id="PS00615">
    <property type="entry name" value="C_TYPE_LECTIN_1"/>
    <property type="match status" value="3"/>
</dbReference>
<dbReference type="InterPro" id="IPR001304">
    <property type="entry name" value="C-type_lectin-like"/>
</dbReference>
<organism evidence="3 4">
    <name type="scientific">Acanthaster planci</name>
    <name type="common">Crown-of-thorns starfish</name>
    <dbReference type="NCBI Taxonomy" id="133434"/>
    <lineage>
        <taxon>Eukaryota</taxon>
        <taxon>Metazoa</taxon>
        <taxon>Echinodermata</taxon>
        <taxon>Eleutherozoa</taxon>
        <taxon>Asterozoa</taxon>
        <taxon>Asteroidea</taxon>
        <taxon>Valvatacea</taxon>
        <taxon>Valvatida</taxon>
        <taxon>Acanthasteridae</taxon>
        <taxon>Acanthaster</taxon>
    </lineage>
</organism>
<dbReference type="Proteomes" id="UP000694845">
    <property type="component" value="Unplaced"/>
</dbReference>
<protein>
    <submittedName>
        <fullName evidence="4">C-type mannose receptor 2-like</fullName>
    </submittedName>
</protein>
<feature type="domain" description="C-type lectin" evidence="2">
    <location>
        <begin position="1"/>
        <end position="80"/>
    </location>
</feature>
<evidence type="ECO:0000313" key="4">
    <source>
        <dbReference type="RefSeq" id="XP_022109942.1"/>
    </source>
</evidence>
<dbReference type="KEGG" id="aplc:110989687"/>